<proteinExistence type="predicted"/>
<evidence type="ECO:0000313" key="2">
    <source>
        <dbReference type="EMBL" id="MBB6356014.1"/>
    </source>
</evidence>
<comment type="caution">
    <text evidence="2">The sequence shown here is derived from an EMBL/GenBank/DDBJ whole genome shotgun (WGS) entry which is preliminary data.</text>
</comment>
<gene>
    <name evidence="2" type="ORF">GGR00_003819</name>
</gene>
<organism evidence="2 3">
    <name type="scientific">Aminobacter aganoensis</name>
    <dbReference type="NCBI Taxonomy" id="83264"/>
    <lineage>
        <taxon>Bacteria</taxon>
        <taxon>Pseudomonadati</taxon>
        <taxon>Pseudomonadota</taxon>
        <taxon>Alphaproteobacteria</taxon>
        <taxon>Hyphomicrobiales</taxon>
        <taxon>Phyllobacteriaceae</taxon>
        <taxon>Aminobacter</taxon>
    </lineage>
</organism>
<reference evidence="2 3" key="1">
    <citation type="submission" date="2020-08" db="EMBL/GenBank/DDBJ databases">
        <title>Genomic Encyclopedia of Type Strains, Phase IV (KMG-IV): sequencing the most valuable type-strain genomes for metagenomic binning, comparative biology and taxonomic classification.</title>
        <authorList>
            <person name="Goeker M."/>
        </authorList>
    </citation>
    <scope>NUCLEOTIDE SEQUENCE [LARGE SCALE GENOMIC DNA]</scope>
    <source>
        <strain evidence="2 3">DSM 7051</strain>
    </source>
</reference>
<dbReference type="AlphaFoldDB" id="A0A7X0FAU6"/>
<protein>
    <submittedName>
        <fullName evidence="2">FPC/CPF motif-containing protein YcgG</fullName>
    </submittedName>
</protein>
<dbReference type="RefSeq" id="WP_184700376.1">
    <property type="nucleotide sequence ID" value="NZ_BAABEG010000001.1"/>
</dbReference>
<name>A0A7X0FAU6_9HYPH</name>
<dbReference type="Proteomes" id="UP000536262">
    <property type="component" value="Unassembled WGS sequence"/>
</dbReference>
<accession>A0A7X0FAU6</accession>
<sequence>MRKPATGADLYARFSRDGPPSELALNPPAEQPYRVPDLEEALFKKGESLPTLNNAPRQADISADLKSQDE</sequence>
<keyword evidence="3" id="KW-1185">Reference proteome</keyword>
<evidence type="ECO:0000256" key="1">
    <source>
        <dbReference type="SAM" id="MobiDB-lite"/>
    </source>
</evidence>
<feature type="region of interest" description="Disordered" evidence="1">
    <location>
        <begin position="45"/>
        <end position="70"/>
    </location>
</feature>
<feature type="region of interest" description="Disordered" evidence="1">
    <location>
        <begin position="1"/>
        <end position="33"/>
    </location>
</feature>
<evidence type="ECO:0000313" key="3">
    <source>
        <dbReference type="Proteomes" id="UP000536262"/>
    </source>
</evidence>
<dbReference type="EMBL" id="JACHOU010000011">
    <property type="protein sequence ID" value="MBB6356014.1"/>
    <property type="molecule type" value="Genomic_DNA"/>
</dbReference>